<gene>
    <name evidence="1" type="ORF">KSZ_04000</name>
</gene>
<dbReference type="Proteomes" id="UP000635565">
    <property type="component" value="Unassembled WGS sequence"/>
</dbReference>
<evidence type="ECO:0008006" key="3">
    <source>
        <dbReference type="Google" id="ProtNLM"/>
    </source>
</evidence>
<evidence type="ECO:0000313" key="1">
    <source>
        <dbReference type="EMBL" id="GHO82394.1"/>
    </source>
</evidence>
<evidence type="ECO:0000313" key="2">
    <source>
        <dbReference type="Proteomes" id="UP000635565"/>
    </source>
</evidence>
<keyword evidence="2" id="KW-1185">Reference proteome</keyword>
<organism evidence="1 2">
    <name type="scientific">Dictyobacter formicarum</name>
    <dbReference type="NCBI Taxonomy" id="2778368"/>
    <lineage>
        <taxon>Bacteria</taxon>
        <taxon>Bacillati</taxon>
        <taxon>Chloroflexota</taxon>
        <taxon>Ktedonobacteria</taxon>
        <taxon>Ktedonobacterales</taxon>
        <taxon>Dictyobacteraceae</taxon>
        <taxon>Dictyobacter</taxon>
    </lineage>
</organism>
<comment type="caution">
    <text evidence="1">The sequence shown here is derived from an EMBL/GenBank/DDBJ whole genome shotgun (WGS) entry which is preliminary data.</text>
</comment>
<dbReference type="RefSeq" id="WP_201360079.1">
    <property type="nucleotide sequence ID" value="NZ_BNJJ01000001.1"/>
</dbReference>
<dbReference type="PANTHER" id="PTHR40069">
    <property type="entry name" value="YWBE PROTEIN"/>
    <property type="match status" value="1"/>
</dbReference>
<protein>
    <recommendedName>
        <fullName evidence="3">YwbE family protein</fullName>
    </recommendedName>
</protein>
<dbReference type="NCBIfam" id="TIGR03833">
    <property type="entry name" value="YwbE family protein"/>
    <property type="match status" value="1"/>
</dbReference>
<name>A0ABQ3V8U9_9CHLR</name>
<accession>A0ABQ3V8U9</accession>
<dbReference type="PANTHER" id="PTHR40069:SF1">
    <property type="entry name" value="YWBE PROTEIN"/>
    <property type="match status" value="1"/>
</dbReference>
<reference evidence="1 2" key="1">
    <citation type="journal article" date="2021" name="Int. J. Syst. Evol. Microbiol.">
        <title>Reticulibacter mediterranei gen. nov., sp. nov., within the new family Reticulibacteraceae fam. nov., and Ktedonospora formicarum gen. nov., sp. nov., Ktedonobacter robiniae sp. nov., Dictyobacter formicarum sp. nov. and Dictyobacter arantiisoli sp. nov., belonging to the class Ktedonobacteria.</title>
        <authorList>
            <person name="Yabe S."/>
            <person name="Zheng Y."/>
            <person name="Wang C.M."/>
            <person name="Sakai Y."/>
            <person name="Abe K."/>
            <person name="Yokota A."/>
            <person name="Donadio S."/>
            <person name="Cavaletti L."/>
            <person name="Monciardini P."/>
        </authorList>
    </citation>
    <scope>NUCLEOTIDE SEQUENCE [LARGE SCALE GENOMIC DNA]</scope>
    <source>
        <strain evidence="1 2">SOSP1-9</strain>
    </source>
</reference>
<proteinExistence type="predicted"/>
<dbReference type="EMBL" id="BNJJ01000001">
    <property type="protein sequence ID" value="GHO82394.1"/>
    <property type="molecule type" value="Genomic_DNA"/>
</dbReference>
<dbReference type="Pfam" id="PF09962">
    <property type="entry name" value="DUF2196"/>
    <property type="match status" value="1"/>
</dbReference>
<sequence>MPDGRTRQDIRSGIEVSIVLKQDQRTGKLTRGIVKDILTNSASHPHGIKVRLVDGQVGRVQKIEEN</sequence>
<dbReference type="InterPro" id="IPR019240">
    <property type="entry name" value="DUF2196"/>
</dbReference>